<dbReference type="WBParaSite" id="TMUE_2000008652.1">
    <property type="protein sequence ID" value="TMUE_2000008652.1"/>
    <property type="gene ID" value="WBGene00287943"/>
</dbReference>
<protein>
    <submittedName>
        <fullName evidence="3">Uncharacterized protein</fullName>
    </submittedName>
</protein>
<evidence type="ECO:0000313" key="2">
    <source>
        <dbReference type="Proteomes" id="UP000046395"/>
    </source>
</evidence>
<evidence type="ECO:0000313" key="3">
    <source>
        <dbReference type="WBParaSite" id="TMUE_2000008652.1"/>
    </source>
</evidence>
<accession>A0A5S6QP65</accession>
<feature type="region of interest" description="Disordered" evidence="1">
    <location>
        <begin position="200"/>
        <end position="246"/>
    </location>
</feature>
<evidence type="ECO:0000256" key="1">
    <source>
        <dbReference type="SAM" id="MobiDB-lite"/>
    </source>
</evidence>
<keyword evidence="2" id="KW-1185">Reference proteome</keyword>
<sequence length="304" mass="33702">MLMTKRPNSDRGKKLENECPARAAILKSRENGQYLFLDGVQHLSVCKLLHRRKEGAVSLVLRDWHGGFSISSTWHFVKASGFTELTYGKVRYIIESHLRKEPACPSCLALDLSRSGLLERQRTTGSHRTTITSYDSAQVHSEIEMCRDGDLSSVEALFPTNASAVVNTSDAELVIERTCISGEFAGEKAFEGIASQEIEKERSVVTPQGRSVTPEEADNEAKEFCSQPEEAGNEAEDSCSQPERPEARRKRCASASSCCLPELKGESQSESSQFAFRLLHAIVRENAWIKRELDELNAAGCSNE</sequence>
<reference evidence="3" key="1">
    <citation type="submission" date="2019-12" db="UniProtKB">
        <authorList>
            <consortium name="WormBaseParasite"/>
        </authorList>
    </citation>
    <scope>IDENTIFICATION</scope>
</reference>
<proteinExistence type="predicted"/>
<dbReference type="AlphaFoldDB" id="A0A5S6QP65"/>
<dbReference type="Proteomes" id="UP000046395">
    <property type="component" value="Unassembled WGS sequence"/>
</dbReference>
<organism evidence="2 3">
    <name type="scientific">Trichuris muris</name>
    <name type="common">Mouse whipworm</name>
    <dbReference type="NCBI Taxonomy" id="70415"/>
    <lineage>
        <taxon>Eukaryota</taxon>
        <taxon>Metazoa</taxon>
        <taxon>Ecdysozoa</taxon>
        <taxon>Nematoda</taxon>
        <taxon>Enoplea</taxon>
        <taxon>Dorylaimia</taxon>
        <taxon>Trichinellida</taxon>
        <taxon>Trichuridae</taxon>
        <taxon>Trichuris</taxon>
    </lineage>
</organism>
<name>A0A5S6QP65_TRIMR</name>